<evidence type="ECO:0000256" key="6">
    <source>
        <dbReference type="ARBA" id="ARBA00022692"/>
    </source>
</evidence>
<dbReference type="OrthoDB" id="10259545at2759"/>
<proteinExistence type="inferred from homology"/>
<dbReference type="GO" id="GO:0006535">
    <property type="term" value="P:cysteine biosynthetic process from serine"/>
    <property type="evidence" value="ECO:0007669"/>
    <property type="project" value="InterPro"/>
</dbReference>
<evidence type="ECO:0000256" key="10">
    <source>
        <dbReference type="ARBA" id="ARBA00023136"/>
    </source>
</evidence>
<dbReference type="PROSITE" id="PS00901">
    <property type="entry name" value="CYS_SYNTHASE"/>
    <property type="match status" value="1"/>
</dbReference>
<evidence type="ECO:0000256" key="9">
    <source>
        <dbReference type="ARBA" id="ARBA00023128"/>
    </source>
</evidence>
<dbReference type="Pfam" id="PF00291">
    <property type="entry name" value="PALP"/>
    <property type="match status" value="1"/>
</dbReference>
<comment type="similarity">
    <text evidence="3">Belongs to the cysteine synthase/cystathionine beta-synthase family.</text>
</comment>
<organism evidence="15 16">
    <name type="scientific">Tortispora caseinolytica NRRL Y-17796</name>
    <dbReference type="NCBI Taxonomy" id="767744"/>
    <lineage>
        <taxon>Eukaryota</taxon>
        <taxon>Fungi</taxon>
        <taxon>Dikarya</taxon>
        <taxon>Ascomycota</taxon>
        <taxon>Saccharomycotina</taxon>
        <taxon>Trigonopsidomycetes</taxon>
        <taxon>Trigonopsidales</taxon>
        <taxon>Trigonopsidaceae</taxon>
        <taxon>Tortispora</taxon>
    </lineage>
</organism>
<comment type="catalytic activity">
    <reaction evidence="11">
        <text>O-acetyl-L-serine + hydrogen sulfide = L-cysteine + acetate</text>
        <dbReference type="Rhea" id="RHEA:14829"/>
        <dbReference type="ChEBI" id="CHEBI:29919"/>
        <dbReference type="ChEBI" id="CHEBI:30089"/>
        <dbReference type="ChEBI" id="CHEBI:35235"/>
        <dbReference type="ChEBI" id="CHEBI:58340"/>
        <dbReference type="EC" id="2.5.1.47"/>
    </reaction>
</comment>
<protein>
    <recommendedName>
        <fullName evidence="4">cysteine synthase</fullName>
        <ecNumber evidence="4">2.5.1.47</ecNumber>
    </recommendedName>
    <alternativeName>
        <fullName evidence="12">Cysteine synthase-like protein</fullName>
    </alternativeName>
</protein>
<comment type="subcellular location">
    <subcellularLocation>
        <location evidence="2">Mitochondrion outer membrane</location>
        <topology evidence="2">Single-pass membrane protein</topology>
    </subcellularLocation>
</comment>
<evidence type="ECO:0000256" key="8">
    <source>
        <dbReference type="ARBA" id="ARBA00022989"/>
    </source>
</evidence>
<dbReference type="FunFam" id="3.40.50.1100:FF:000096">
    <property type="entry name" value="Related to cysteine synthase"/>
    <property type="match status" value="1"/>
</dbReference>
<evidence type="ECO:0000259" key="14">
    <source>
        <dbReference type="Pfam" id="PF00291"/>
    </source>
</evidence>
<keyword evidence="16" id="KW-1185">Reference proteome</keyword>
<dbReference type="InterPro" id="IPR036052">
    <property type="entry name" value="TrpB-like_PALP_sf"/>
</dbReference>
<evidence type="ECO:0000256" key="11">
    <source>
        <dbReference type="ARBA" id="ARBA00047931"/>
    </source>
</evidence>
<evidence type="ECO:0000313" key="15">
    <source>
        <dbReference type="EMBL" id="ODV90070.1"/>
    </source>
</evidence>
<keyword evidence="6 13" id="KW-0812">Transmembrane</keyword>
<evidence type="ECO:0000256" key="12">
    <source>
        <dbReference type="ARBA" id="ARBA00078545"/>
    </source>
</evidence>
<keyword evidence="7" id="KW-1000">Mitochondrion outer membrane</keyword>
<name>A0A1E4TE82_9ASCO</name>
<keyword evidence="9" id="KW-0496">Mitochondrion</keyword>
<dbReference type="Gene3D" id="3.40.50.1100">
    <property type="match status" value="2"/>
</dbReference>
<dbReference type="InterPro" id="IPR050214">
    <property type="entry name" value="Cys_Synth/Cystath_Beta-Synth"/>
</dbReference>
<sequence>MRSSQAFYLGIAVGGVVVFLYNSLRKKSQYKIYGDVSELIGNTPILRINSLSEETGCEVLAKMEVYEPGGSAKDRVALGIIEDYEKRGLLKKGDVIFEGTSGSTGISLAMLARSRGYEAHICVPDDTSTNKIRLLESLGANVEKVRPASIIDKNHYVNKARSLAEQICNDQDDPRNAVFADQFENEVNWKVHYQTTGPEIYRQCDGSLDAFVTGAGTGGTIAGVGRYLKQKVPNVRIVLADPQGSGLYNSVKYGVMYDSVEKEGSRKRHQVDTVVEGIGLNRRTKNFEAGAMYIDDAFRITDKEAVEMARHLVSKDGLFVGSSSAVNCAAAKKLAEQLGPGHRIVTVICDSGARHLNKFWKITSEDTSGP</sequence>
<dbReference type="CDD" id="cd01561">
    <property type="entry name" value="CBS_like"/>
    <property type="match status" value="1"/>
</dbReference>
<evidence type="ECO:0000256" key="2">
    <source>
        <dbReference type="ARBA" id="ARBA00004572"/>
    </source>
</evidence>
<gene>
    <name evidence="15" type="ORF">CANCADRAFT_1803</name>
</gene>
<dbReference type="GO" id="GO:0005741">
    <property type="term" value="C:mitochondrial outer membrane"/>
    <property type="evidence" value="ECO:0007669"/>
    <property type="project" value="UniProtKB-SubCell"/>
</dbReference>
<evidence type="ECO:0000256" key="5">
    <source>
        <dbReference type="ARBA" id="ARBA00022679"/>
    </source>
</evidence>
<dbReference type="Proteomes" id="UP000095023">
    <property type="component" value="Unassembled WGS sequence"/>
</dbReference>
<dbReference type="AlphaFoldDB" id="A0A1E4TE82"/>
<dbReference type="InterPro" id="IPR001926">
    <property type="entry name" value="TrpB-like_PALP"/>
</dbReference>
<dbReference type="EMBL" id="KV453842">
    <property type="protein sequence ID" value="ODV90070.1"/>
    <property type="molecule type" value="Genomic_DNA"/>
</dbReference>
<keyword evidence="8 13" id="KW-1133">Transmembrane helix</keyword>
<accession>A0A1E4TE82</accession>
<comment type="cofactor">
    <cofactor evidence="1">
        <name>pyridoxal 5'-phosphate</name>
        <dbReference type="ChEBI" id="CHEBI:597326"/>
    </cofactor>
</comment>
<reference evidence="16" key="1">
    <citation type="submission" date="2016-02" db="EMBL/GenBank/DDBJ databases">
        <title>Comparative genomics of biotechnologically important yeasts.</title>
        <authorList>
            <consortium name="DOE Joint Genome Institute"/>
            <person name="Riley R."/>
            <person name="Haridas S."/>
            <person name="Wolfe K.H."/>
            <person name="Lopes M.R."/>
            <person name="Hittinger C.T."/>
            <person name="Goker M."/>
            <person name="Salamov A."/>
            <person name="Wisecaver J."/>
            <person name="Long T.M."/>
            <person name="Aerts A.L."/>
            <person name="Barry K."/>
            <person name="Choi C."/>
            <person name="Clum A."/>
            <person name="Coughlan A.Y."/>
            <person name="Deshpande S."/>
            <person name="Douglass A.P."/>
            <person name="Hanson S.J."/>
            <person name="Klenk H.-P."/>
            <person name="Labutti K."/>
            <person name="Lapidus A."/>
            <person name="Lindquist E."/>
            <person name="Lipzen A."/>
            <person name="Meier-Kolthoff J.P."/>
            <person name="Ohm R.A."/>
            <person name="Otillar R.P."/>
            <person name="Pangilinan J."/>
            <person name="Peng Y."/>
            <person name="Rokas A."/>
            <person name="Rosa C.A."/>
            <person name="Scheuner C."/>
            <person name="Sibirny A.A."/>
            <person name="Slot J.C."/>
            <person name="Stielow J.B."/>
            <person name="Sun H."/>
            <person name="Kurtzman C.P."/>
            <person name="Blackwell M."/>
            <person name="Jeffries T.W."/>
            <person name="Grigoriev I.V."/>
        </authorList>
    </citation>
    <scope>NUCLEOTIDE SEQUENCE [LARGE SCALE GENOMIC DNA]</scope>
    <source>
        <strain evidence="16">NRRL Y-17796</strain>
    </source>
</reference>
<evidence type="ECO:0000256" key="4">
    <source>
        <dbReference type="ARBA" id="ARBA00012681"/>
    </source>
</evidence>
<evidence type="ECO:0000256" key="7">
    <source>
        <dbReference type="ARBA" id="ARBA00022787"/>
    </source>
</evidence>
<evidence type="ECO:0000313" key="16">
    <source>
        <dbReference type="Proteomes" id="UP000095023"/>
    </source>
</evidence>
<dbReference type="SUPFAM" id="SSF53686">
    <property type="entry name" value="Tryptophan synthase beta subunit-like PLP-dependent enzymes"/>
    <property type="match status" value="1"/>
</dbReference>
<dbReference type="InterPro" id="IPR001216">
    <property type="entry name" value="P-phosphate_BS"/>
</dbReference>
<keyword evidence="5" id="KW-0808">Transferase</keyword>
<keyword evidence="10 13" id="KW-0472">Membrane</keyword>
<dbReference type="EC" id="2.5.1.47" evidence="4"/>
<evidence type="ECO:0000256" key="13">
    <source>
        <dbReference type="SAM" id="Phobius"/>
    </source>
</evidence>
<evidence type="ECO:0000256" key="3">
    <source>
        <dbReference type="ARBA" id="ARBA00007103"/>
    </source>
</evidence>
<dbReference type="GO" id="GO:0004124">
    <property type="term" value="F:cysteine synthase activity"/>
    <property type="evidence" value="ECO:0007669"/>
    <property type="project" value="UniProtKB-EC"/>
</dbReference>
<dbReference type="PANTHER" id="PTHR10314">
    <property type="entry name" value="CYSTATHIONINE BETA-SYNTHASE"/>
    <property type="match status" value="1"/>
</dbReference>
<feature type="domain" description="Tryptophan synthase beta chain-like PALP" evidence="14">
    <location>
        <begin position="36"/>
        <end position="350"/>
    </location>
</feature>
<feature type="transmembrane region" description="Helical" evidence="13">
    <location>
        <begin position="6"/>
        <end position="24"/>
    </location>
</feature>
<evidence type="ECO:0000256" key="1">
    <source>
        <dbReference type="ARBA" id="ARBA00001933"/>
    </source>
</evidence>